<gene>
    <name evidence="3" type="ORF">FVE85_6325</name>
</gene>
<proteinExistence type="predicted"/>
<evidence type="ECO:0000313" key="4">
    <source>
        <dbReference type="Proteomes" id="UP000324585"/>
    </source>
</evidence>
<dbReference type="PROSITE" id="PS51186">
    <property type="entry name" value="GNAT"/>
    <property type="match status" value="1"/>
</dbReference>
<name>A0A5J4Z677_PORPP</name>
<dbReference type="EMBL" id="VRMN01000001">
    <property type="protein sequence ID" value="KAA8498740.1"/>
    <property type="molecule type" value="Genomic_DNA"/>
</dbReference>
<evidence type="ECO:0000259" key="2">
    <source>
        <dbReference type="PROSITE" id="PS51186"/>
    </source>
</evidence>
<feature type="domain" description="N-acetyltransferase" evidence="2">
    <location>
        <begin position="152"/>
        <end position="329"/>
    </location>
</feature>
<keyword evidence="3" id="KW-0808">Transferase</keyword>
<evidence type="ECO:0000313" key="3">
    <source>
        <dbReference type="EMBL" id="KAA8498740.1"/>
    </source>
</evidence>
<dbReference type="Gene3D" id="3.40.630.30">
    <property type="match status" value="1"/>
</dbReference>
<reference evidence="4" key="1">
    <citation type="journal article" date="2019" name="Nat. Commun.">
        <title>Expansion of phycobilisome linker gene families in mesophilic red algae.</title>
        <authorList>
            <person name="Lee J."/>
            <person name="Kim D."/>
            <person name="Bhattacharya D."/>
            <person name="Yoon H.S."/>
        </authorList>
    </citation>
    <scope>NUCLEOTIDE SEQUENCE [LARGE SCALE GENOMIC DNA]</scope>
    <source>
        <strain evidence="4">CCMP 1328</strain>
    </source>
</reference>
<dbReference type="Pfam" id="PF00583">
    <property type="entry name" value="Acetyltransf_1"/>
    <property type="match status" value="1"/>
</dbReference>
<dbReference type="OrthoDB" id="544277at2759"/>
<dbReference type="InterPro" id="IPR016181">
    <property type="entry name" value="Acyl_CoA_acyltransferase"/>
</dbReference>
<dbReference type="GO" id="GO:0016747">
    <property type="term" value="F:acyltransferase activity, transferring groups other than amino-acyl groups"/>
    <property type="evidence" value="ECO:0007669"/>
    <property type="project" value="InterPro"/>
</dbReference>
<organism evidence="3 4">
    <name type="scientific">Porphyridium purpureum</name>
    <name type="common">Red alga</name>
    <name type="synonym">Porphyridium cruentum</name>
    <dbReference type="NCBI Taxonomy" id="35688"/>
    <lineage>
        <taxon>Eukaryota</taxon>
        <taxon>Rhodophyta</taxon>
        <taxon>Bangiophyceae</taxon>
        <taxon>Porphyridiales</taxon>
        <taxon>Porphyridiaceae</taxon>
        <taxon>Porphyridium</taxon>
    </lineage>
</organism>
<dbReference type="InterPro" id="IPR052523">
    <property type="entry name" value="Trichothecene_AcTrans"/>
</dbReference>
<protein>
    <submittedName>
        <fullName evidence="3">Puromycin N-acetyltransferase</fullName>
    </submittedName>
</protein>
<dbReference type="PANTHER" id="PTHR42791">
    <property type="entry name" value="GNAT FAMILY ACETYLTRANSFERASE"/>
    <property type="match status" value="1"/>
</dbReference>
<accession>A0A5J4Z677</accession>
<dbReference type="InterPro" id="IPR000182">
    <property type="entry name" value="GNAT_dom"/>
</dbReference>
<dbReference type="SUPFAM" id="SSF55729">
    <property type="entry name" value="Acyl-CoA N-acyltransferases (Nat)"/>
    <property type="match status" value="1"/>
</dbReference>
<feature type="region of interest" description="Disordered" evidence="1">
    <location>
        <begin position="21"/>
        <end position="45"/>
    </location>
</feature>
<dbReference type="PANTHER" id="PTHR42791:SF1">
    <property type="entry name" value="N-ACETYLTRANSFERASE DOMAIN-CONTAINING PROTEIN"/>
    <property type="match status" value="1"/>
</dbReference>
<sequence length="330" mass="37111">MVAVIFVGQERFSLWLHSHATDRPLPSETPQEIGPAGRGSKTEATNSMKHANEALKHANEALNQASASVDTWAPPIRAVSWSTGVAQYEASRRFLGRAFAGTAKVDGEPTLAWILSRKDFAHVGEDKNSEHVKIVTFMVSFAVRDAVRHGAVQFSTVMEDGTVAAQAVAYEYDPERMRPTVFSRFMRKSRETVDFFVIAKSDGLPSAMKSGDKEHRNRAREVQRKATAVFDRMPDMHAQYGPKEKHWYFFLIGTSPEAQGLGYGSELMRKLAELADAHKMVSYLECSSVKNRDFYQKFGFQVVQTLTVHDPSDHDAEPLTWYLMVRDFKS</sequence>
<dbReference type="AlphaFoldDB" id="A0A5J4Z677"/>
<comment type="caution">
    <text evidence="3">The sequence shown here is derived from an EMBL/GenBank/DDBJ whole genome shotgun (WGS) entry which is preliminary data.</text>
</comment>
<keyword evidence="4" id="KW-1185">Reference proteome</keyword>
<evidence type="ECO:0000256" key="1">
    <source>
        <dbReference type="SAM" id="MobiDB-lite"/>
    </source>
</evidence>
<dbReference type="Proteomes" id="UP000324585">
    <property type="component" value="Unassembled WGS sequence"/>
</dbReference>
<dbReference type="CDD" id="cd04301">
    <property type="entry name" value="NAT_SF"/>
    <property type="match status" value="1"/>
</dbReference>